<keyword evidence="6 10" id="KW-1133">Transmembrane helix</keyword>
<keyword evidence="12" id="KW-1185">Reference proteome</keyword>
<evidence type="ECO:0000256" key="1">
    <source>
        <dbReference type="ARBA" id="ARBA00004653"/>
    </source>
</evidence>
<feature type="transmembrane region" description="Helical" evidence="10">
    <location>
        <begin position="68"/>
        <end position="92"/>
    </location>
</feature>
<keyword evidence="7" id="KW-0333">Golgi apparatus</keyword>
<keyword evidence="5" id="KW-0653">Protein transport</keyword>
<dbReference type="Proteomes" id="UP001337655">
    <property type="component" value="Unassembled WGS sequence"/>
</dbReference>
<dbReference type="InterPro" id="IPR019185">
    <property type="entry name" value="Integral_membrane_SYS1-rel"/>
</dbReference>
<dbReference type="PANTHER" id="PTHR12952">
    <property type="entry name" value="SYS1"/>
    <property type="match status" value="1"/>
</dbReference>
<evidence type="ECO:0000256" key="4">
    <source>
        <dbReference type="ARBA" id="ARBA00022692"/>
    </source>
</evidence>
<keyword evidence="8 10" id="KW-0472">Membrane</keyword>
<organism evidence="11 12">
    <name type="scientific">Saxophila tyrrhenica</name>
    <dbReference type="NCBI Taxonomy" id="1690608"/>
    <lineage>
        <taxon>Eukaryota</taxon>
        <taxon>Fungi</taxon>
        <taxon>Dikarya</taxon>
        <taxon>Ascomycota</taxon>
        <taxon>Pezizomycotina</taxon>
        <taxon>Dothideomycetes</taxon>
        <taxon>Dothideomycetidae</taxon>
        <taxon>Mycosphaerellales</taxon>
        <taxon>Extremaceae</taxon>
        <taxon>Saxophila</taxon>
    </lineage>
</organism>
<dbReference type="RefSeq" id="XP_064661431.1">
    <property type="nucleotide sequence ID" value="XM_064800092.1"/>
</dbReference>
<evidence type="ECO:0000313" key="12">
    <source>
        <dbReference type="Proteomes" id="UP001337655"/>
    </source>
</evidence>
<evidence type="ECO:0000256" key="9">
    <source>
        <dbReference type="SAM" id="MobiDB-lite"/>
    </source>
</evidence>
<feature type="region of interest" description="Disordered" evidence="9">
    <location>
        <begin position="157"/>
        <end position="215"/>
    </location>
</feature>
<protein>
    <submittedName>
        <fullName evidence="11">Uncharacterized protein</fullName>
    </submittedName>
</protein>
<evidence type="ECO:0000256" key="5">
    <source>
        <dbReference type="ARBA" id="ARBA00022927"/>
    </source>
</evidence>
<dbReference type="GO" id="GO:0005802">
    <property type="term" value="C:trans-Golgi network"/>
    <property type="evidence" value="ECO:0007669"/>
    <property type="project" value="TreeGrafter"/>
</dbReference>
<comment type="caution">
    <text evidence="11">The sequence shown here is derived from an EMBL/GenBank/DDBJ whole genome shotgun (WGS) entry which is preliminary data.</text>
</comment>
<evidence type="ECO:0000256" key="2">
    <source>
        <dbReference type="ARBA" id="ARBA00008160"/>
    </source>
</evidence>
<dbReference type="GO" id="GO:0034067">
    <property type="term" value="P:protein localization to Golgi apparatus"/>
    <property type="evidence" value="ECO:0007669"/>
    <property type="project" value="TreeGrafter"/>
</dbReference>
<dbReference type="Pfam" id="PF09801">
    <property type="entry name" value="SYS1"/>
    <property type="match status" value="1"/>
</dbReference>
<name>A0AAV9PK56_9PEZI</name>
<evidence type="ECO:0000256" key="8">
    <source>
        <dbReference type="ARBA" id="ARBA00023136"/>
    </source>
</evidence>
<feature type="transmembrane region" description="Helical" evidence="10">
    <location>
        <begin position="123"/>
        <end position="144"/>
    </location>
</feature>
<dbReference type="GeneID" id="89924180"/>
<evidence type="ECO:0000313" key="11">
    <source>
        <dbReference type="EMBL" id="KAK5172713.1"/>
    </source>
</evidence>
<evidence type="ECO:0000256" key="3">
    <source>
        <dbReference type="ARBA" id="ARBA00022448"/>
    </source>
</evidence>
<dbReference type="GO" id="GO:0005829">
    <property type="term" value="C:cytosol"/>
    <property type="evidence" value="ECO:0007669"/>
    <property type="project" value="GOC"/>
</dbReference>
<gene>
    <name evidence="11" type="ORF">LTR77_002833</name>
</gene>
<dbReference type="AlphaFoldDB" id="A0AAV9PK56"/>
<dbReference type="GO" id="GO:0006895">
    <property type="term" value="P:Golgi to endosome transport"/>
    <property type="evidence" value="ECO:0007669"/>
    <property type="project" value="TreeGrafter"/>
</dbReference>
<evidence type="ECO:0000256" key="7">
    <source>
        <dbReference type="ARBA" id="ARBA00023034"/>
    </source>
</evidence>
<dbReference type="GO" id="GO:0043001">
    <property type="term" value="P:Golgi to plasma membrane protein transport"/>
    <property type="evidence" value="ECO:0007669"/>
    <property type="project" value="TreeGrafter"/>
</dbReference>
<dbReference type="PANTHER" id="PTHR12952:SF0">
    <property type="entry name" value="PROTEIN SYS1 HOMOLOG"/>
    <property type="match status" value="1"/>
</dbReference>
<evidence type="ECO:0000256" key="6">
    <source>
        <dbReference type="ARBA" id="ARBA00022989"/>
    </source>
</evidence>
<comment type="subcellular location">
    <subcellularLocation>
        <location evidence="1">Golgi apparatus membrane</location>
        <topology evidence="1">Multi-pass membrane protein</topology>
    </subcellularLocation>
</comment>
<feature type="transmembrane region" description="Helical" evidence="10">
    <location>
        <begin position="99"/>
        <end position="117"/>
    </location>
</feature>
<dbReference type="GO" id="GO:0000139">
    <property type="term" value="C:Golgi membrane"/>
    <property type="evidence" value="ECO:0007669"/>
    <property type="project" value="UniProtKB-SubCell"/>
</dbReference>
<comment type="similarity">
    <text evidence="2">Belongs to the SYS1 family.</text>
</comment>
<accession>A0AAV9PK56</accession>
<evidence type="ECO:0000256" key="10">
    <source>
        <dbReference type="SAM" id="Phobius"/>
    </source>
</evidence>
<keyword evidence="3" id="KW-0813">Transport</keyword>
<feature type="transmembrane region" description="Helical" evidence="10">
    <location>
        <begin position="21"/>
        <end position="48"/>
    </location>
</feature>
<sequence>MARRRRPPRPGALADLAPLRIFTQIVALQASYYGVALVLIVFTTFVAGRHPDAGLLLDWRNLRGDVTTGWTLGLCWMLDSLITVIPILLLIARSKLVPDFALTVHVINLVVTTVYTRSIPTNVYWWGLQIASSALMIALGIWACRWRELKPMAFGGQGSNNKGKGKAPATDDIADGRPPDAEQGEGYEMGGGRGGRGKDGAGSYEMVGMAPREPA</sequence>
<dbReference type="EMBL" id="JAVRRT010000004">
    <property type="protein sequence ID" value="KAK5172713.1"/>
    <property type="molecule type" value="Genomic_DNA"/>
</dbReference>
<reference evidence="11 12" key="1">
    <citation type="submission" date="2023-08" db="EMBL/GenBank/DDBJ databases">
        <title>Black Yeasts Isolated from many extreme environments.</title>
        <authorList>
            <person name="Coleine C."/>
            <person name="Stajich J.E."/>
            <person name="Selbmann L."/>
        </authorList>
    </citation>
    <scope>NUCLEOTIDE SEQUENCE [LARGE SCALE GENOMIC DNA]</scope>
    <source>
        <strain evidence="11 12">CCFEE 5935</strain>
    </source>
</reference>
<proteinExistence type="inferred from homology"/>
<keyword evidence="4 10" id="KW-0812">Transmembrane</keyword>